<proteinExistence type="predicted"/>
<gene>
    <name evidence="2" type="ORF">MARPO_0003s0110</name>
</gene>
<dbReference type="AlphaFoldDB" id="A0A2R6XSY6"/>
<keyword evidence="3" id="KW-1185">Reference proteome</keyword>
<dbReference type="Gramene" id="Mp7g10960.1">
    <property type="protein sequence ID" value="Mp7g10960.1.cds1"/>
    <property type="gene ID" value="Mp7g10960"/>
</dbReference>
<organism evidence="2 3">
    <name type="scientific">Marchantia polymorpha</name>
    <name type="common">Common liverwort</name>
    <name type="synonym">Marchantia aquatica</name>
    <dbReference type="NCBI Taxonomy" id="3197"/>
    <lineage>
        <taxon>Eukaryota</taxon>
        <taxon>Viridiplantae</taxon>
        <taxon>Streptophyta</taxon>
        <taxon>Embryophyta</taxon>
        <taxon>Marchantiophyta</taxon>
        <taxon>Marchantiopsida</taxon>
        <taxon>Marchantiidae</taxon>
        <taxon>Marchantiales</taxon>
        <taxon>Marchantiaceae</taxon>
        <taxon>Marchantia</taxon>
    </lineage>
</organism>
<evidence type="ECO:0000313" key="2">
    <source>
        <dbReference type="EMBL" id="PTQ49218.1"/>
    </source>
</evidence>
<dbReference type="EMBL" id="KZ772675">
    <property type="protein sequence ID" value="PTQ49218.1"/>
    <property type="molecule type" value="Genomic_DNA"/>
</dbReference>
<evidence type="ECO:0000313" key="3">
    <source>
        <dbReference type="Proteomes" id="UP000244005"/>
    </source>
</evidence>
<name>A0A2R6XSY6_MARPO</name>
<accession>A0A2R6XSY6</accession>
<feature type="region of interest" description="Disordered" evidence="1">
    <location>
        <begin position="68"/>
        <end position="96"/>
    </location>
</feature>
<reference evidence="3" key="1">
    <citation type="journal article" date="2017" name="Cell">
        <title>Insights into land plant evolution garnered from the Marchantia polymorpha genome.</title>
        <authorList>
            <person name="Bowman J.L."/>
            <person name="Kohchi T."/>
            <person name="Yamato K.T."/>
            <person name="Jenkins J."/>
            <person name="Shu S."/>
            <person name="Ishizaki K."/>
            <person name="Yamaoka S."/>
            <person name="Nishihama R."/>
            <person name="Nakamura Y."/>
            <person name="Berger F."/>
            <person name="Adam C."/>
            <person name="Aki S.S."/>
            <person name="Althoff F."/>
            <person name="Araki T."/>
            <person name="Arteaga-Vazquez M.A."/>
            <person name="Balasubrmanian S."/>
            <person name="Barry K."/>
            <person name="Bauer D."/>
            <person name="Boehm C.R."/>
            <person name="Briginshaw L."/>
            <person name="Caballero-Perez J."/>
            <person name="Catarino B."/>
            <person name="Chen F."/>
            <person name="Chiyoda S."/>
            <person name="Chovatia M."/>
            <person name="Davies K.M."/>
            <person name="Delmans M."/>
            <person name="Demura T."/>
            <person name="Dierschke T."/>
            <person name="Dolan L."/>
            <person name="Dorantes-Acosta A.E."/>
            <person name="Eklund D.M."/>
            <person name="Florent S.N."/>
            <person name="Flores-Sandoval E."/>
            <person name="Fujiyama A."/>
            <person name="Fukuzawa H."/>
            <person name="Galik B."/>
            <person name="Grimanelli D."/>
            <person name="Grimwood J."/>
            <person name="Grossniklaus U."/>
            <person name="Hamada T."/>
            <person name="Haseloff J."/>
            <person name="Hetherington A.J."/>
            <person name="Higo A."/>
            <person name="Hirakawa Y."/>
            <person name="Hundley H.N."/>
            <person name="Ikeda Y."/>
            <person name="Inoue K."/>
            <person name="Inoue S.I."/>
            <person name="Ishida S."/>
            <person name="Jia Q."/>
            <person name="Kakita M."/>
            <person name="Kanazawa T."/>
            <person name="Kawai Y."/>
            <person name="Kawashima T."/>
            <person name="Kennedy M."/>
            <person name="Kinose K."/>
            <person name="Kinoshita T."/>
            <person name="Kohara Y."/>
            <person name="Koide E."/>
            <person name="Komatsu K."/>
            <person name="Kopischke S."/>
            <person name="Kubo M."/>
            <person name="Kyozuka J."/>
            <person name="Lagercrantz U."/>
            <person name="Lin S.S."/>
            <person name="Lindquist E."/>
            <person name="Lipzen A.M."/>
            <person name="Lu C.W."/>
            <person name="De Luna E."/>
            <person name="Martienssen R.A."/>
            <person name="Minamino N."/>
            <person name="Mizutani M."/>
            <person name="Mizutani M."/>
            <person name="Mochizuki N."/>
            <person name="Monte I."/>
            <person name="Mosher R."/>
            <person name="Nagasaki H."/>
            <person name="Nakagami H."/>
            <person name="Naramoto S."/>
            <person name="Nishitani K."/>
            <person name="Ohtani M."/>
            <person name="Okamoto T."/>
            <person name="Okumura M."/>
            <person name="Phillips J."/>
            <person name="Pollak B."/>
            <person name="Reinders A."/>
            <person name="Rovekamp M."/>
            <person name="Sano R."/>
            <person name="Sawa S."/>
            <person name="Schmid M.W."/>
            <person name="Shirakawa M."/>
            <person name="Solano R."/>
            <person name="Spunde A."/>
            <person name="Suetsugu N."/>
            <person name="Sugano S."/>
            <person name="Sugiyama A."/>
            <person name="Sun R."/>
            <person name="Suzuki Y."/>
            <person name="Takenaka M."/>
            <person name="Takezawa D."/>
            <person name="Tomogane H."/>
            <person name="Tsuzuki M."/>
            <person name="Ueda T."/>
            <person name="Umeda M."/>
            <person name="Ward J.M."/>
            <person name="Watanabe Y."/>
            <person name="Yazaki K."/>
            <person name="Yokoyama R."/>
            <person name="Yoshitake Y."/>
            <person name="Yotsui I."/>
            <person name="Zachgo S."/>
            <person name="Schmutz J."/>
        </authorList>
    </citation>
    <scope>NUCLEOTIDE SEQUENCE [LARGE SCALE GENOMIC DNA]</scope>
    <source>
        <strain evidence="3">Tak-1</strain>
    </source>
</reference>
<dbReference type="Proteomes" id="UP000244005">
    <property type="component" value="Unassembled WGS sequence"/>
</dbReference>
<feature type="compositionally biased region" description="Pro residues" evidence="1">
    <location>
        <begin position="74"/>
        <end position="96"/>
    </location>
</feature>
<sequence length="96" mass="9642">MLLLSPGPGGGSSLPLGSMLKVKRCCLLTSASASAAAVPILGPFEETVVESEFGPAIISWDICTERLASMSTGPPSPPPPPPTAPAPAPAPAPLRR</sequence>
<evidence type="ECO:0000256" key="1">
    <source>
        <dbReference type="SAM" id="MobiDB-lite"/>
    </source>
</evidence>
<protein>
    <submittedName>
        <fullName evidence="2">Uncharacterized protein</fullName>
    </submittedName>
</protein>